<evidence type="ECO:0000313" key="2">
    <source>
        <dbReference type="EMBL" id="KAK7427623.1"/>
    </source>
</evidence>
<dbReference type="Proteomes" id="UP001498421">
    <property type="component" value="Unassembled WGS sequence"/>
</dbReference>
<gene>
    <name evidence="2" type="ORF">QQZ08_005898</name>
</gene>
<evidence type="ECO:0000313" key="3">
    <source>
        <dbReference type="Proteomes" id="UP001498421"/>
    </source>
</evidence>
<keyword evidence="3" id="KW-1185">Reference proteome</keyword>
<feature type="region of interest" description="Disordered" evidence="1">
    <location>
        <begin position="463"/>
        <end position="499"/>
    </location>
</feature>
<dbReference type="PANTHER" id="PTHR34365">
    <property type="entry name" value="ENOLASE (DUF1399)"/>
    <property type="match status" value="1"/>
</dbReference>
<dbReference type="EMBL" id="JAZAVK010000051">
    <property type="protein sequence ID" value="KAK7427623.1"/>
    <property type="molecule type" value="Genomic_DNA"/>
</dbReference>
<accession>A0ABR1I3Y3</accession>
<reference evidence="2 3" key="1">
    <citation type="journal article" date="2025" name="Microbiol. Resour. Announc.">
        <title>Draft genome sequences for Neonectria magnoliae and Neonectria punicea, canker pathogens of Liriodendron tulipifera and Acer saccharum in West Virginia.</title>
        <authorList>
            <person name="Petronek H.M."/>
            <person name="Kasson M.T."/>
            <person name="Metheny A.M."/>
            <person name="Stauder C.M."/>
            <person name="Lovett B."/>
            <person name="Lynch S.C."/>
            <person name="Garnas J.R."/>
            <person name="Kasson L.R."/>
            <person name="Stajich J.E."/>
        </authorList>
    </citation>
    <scope>NUCLEOTIDE SEQUENCE [LARGE SCALE GENOMIC DNA]</scope>
    <source>
        <strain evidence="2 3">NRRL 64651</strain>
    </source>
</reference>
<feature type="compositionally biased region" description="Gly residues" evidence="1">
    <location>
        <begin position="467"/>
        <end position="499"/>
    </location>
</feature>
<comment type="caution">
    <text evidence="2">The sequence shown here is derived from an EMBL/GenBank/DDBJ whole genome shotgun (WGS) entry which is preliminary data.</text>
</comment>
<evidence type="ECO:0000256" key="1">
    <source>
        <dbReference type="SAM" id="MobiDB-lite"/>
    </source>
</evidence>
<organism evidence="2 3">
    <name type="scientific">Neonectria magnoliae</name>
    <dbReference type="NCBI Taxonomy" id="2732573"/>
    <lineage>
        <taxon>Eukaryota</taxon>
        <taxon>Fungi</taxon>
        <taxon>Dikarya</taxon>
        <taxon>Ascomycota</taxon>
        <taxon>Pezizomycotina</taxon>
        <taxon>Sordariomycetes</taxon>
        <taxon>Hypocreomycetidae</taxon>
        <taxon>Hypocreales</taxon>
        <taxon>Nectriaceae</taxon>
        <taxon>Neonectria</taxon>
    </lineage>
</organism>
<name>A0ABR1I3Y3_9HYPO</name>
<proteinExistence type="predicted"/>
<sequence length="499" mass="56883">MSVITVFEDPWPEGRKQVPLEKAAVQHLELVEIFLKLLPHFQTDENGNIHDEALVYSEWRYISYLRFLYARGFAPCDHPPPWDVALIWYLHLLSPTRFHQYFWSSQATHKAISYGLEHRHFPLTALLSGEWSPKKTRRMWDAWNSSKGDRPGPELPYQLWSSPPWEGRRRSSLFSRFLNRDPAVSHDENRAHQNSQFERRIVMHWWNRCYLGHSDNLPAIWDVKFYTTVRTWQREERCRAQSHHEQFRQECDLRPWPSVQDLREDLERQIPFWRALVQTKSSKPAFVEGLPGAIADYENFIGLFHGKLPKARAAQYVSRLDPKMIQEHSQAAPILGTGPSPVPGRYVRIVPPTLEVDLLWHTHRLFPGKYWVWTSIRAGWVIDVQVTVNAGAAEYAIRKTKEEWKMKYTTECPTINGIGEWLPQYVPETATFAPEDAEKGEVTRVVKGLYPFKGRRVPLNFKRSYGDPGGGGGSGDGGGSGSGGGDGGGGGGGGGDGGG</sequence>
<protein>
    <submittedName>
        <fullName evidence="2">Uncharacterized protein</fullName>
    </submittedName>
</protein>
<dbReference type="PANTHER" id="PTHR34365:SF7">
    <property type="entry name" value="GLYCINE-RICH DOMAIN-CONTAINING PROTEIN 1"/>
    <property type="match status" value="1"/>
</dbReference>
<dbReference type="InterPro" id="IPR009836">
    <property type="entry name" value="GRDP-like"/>
</dbReference>